<comment type="caution">
    <text evidence="1">The sequence shown here is derived from an EMBL/GenBank/DDBJ whole genome shotgun (WGS) entry which is preliminary data.</text>
</comment>
<gene>
    <name evidence="1" type="ORF">I8J29_24575</name>
</gene>
<name>A0ABS3WGD1_9BACL</name>
<organism evidence="1 2">
    <name type="scientific">Paenibacillus artemisiicola</name>
    <dbReference type="NCBI Taxonomy" id="1172618"/>
    <lineage>
        <taxon>Bacteria</taxon>
        <taxon>Bacillati</taxon>
        <taxon>Bacillota</taxon>
        <taxon>Bacilli</taxon>
        <taxon>Bacillales</taxon>
        <taxon>Paenibacillaceae</taxon>
        <taxon>Paenibacillus</taxon>
    </lineage>
</organism>
<dbReference type="RefSeq" id="WP_208850069.1">
    <property type="nucleotide sequence ID" value="NZ_JAGGDJ010000032.1"/>
</dbReference>
<dbReference type="Proteomes" id="UP000670947">
    <property type="component" value="Unassembled WGS sequence"/>
</dbReference>
<sequence>MEKNEVYSQERDKLLEIFADVDPSKSKLVSGLIDDAAFLSAENHVLRKALEITGMVKIHPKNPDLQKPVEAARQYLKNINSYAVIIKTLNGVLSKNETQDDDELEDFE</sequence>
<keyword evidence="2" id="KW-1185">Reference proteome</keyword>
<protein>
    <submittedName>
        <fullName evidence="1">Uncharacterized protein</fullName>
    </submittedName>
</protein>
<evidence type="ECO:0000313" key="1">
    <source>
        <dbReference type="EMBL" id="MBO7747365.1"/>
    </source>
</evidence>
<reference evidence="1 2" key="1">
    <citation type="submission" date="2021-03" db="EMBL/GenBank/DDBJ databases">
        <title>Paenibacillus artemisicola MWE-103 whole genome sequence.</title>
        <authorList>
            <person name="Ham Y.J."/>
        </authorList>
    </citation>
    <scope>NUCLEOTIDE SEQUENCE [LARGE SCALE GENOMIC DNA]</scope>
    <source>
        <strain evidence="1 2">MWE-103</strain>
    </source>
</reference>
<proteinExistence type="predicted"/>
<dbReference type="EMBL" id="JAGGDJ010000032">
    <property type="protein sequence ID" value="MBO7747365.1"/>
    <property type="molecule type" value="Genomic_DNA"/>
</dbReference>
<accession>A0ABS3WGD1</accession>
<evidence type="ECO:0000313" key="2">
    <source>
        <dbReference type="Proteomes" id="UP000670947"/>
    </source>
</evidence>